<dbReference type="VEuPathDB" id="VectorBase:PPAI005037"/>
<dbReference type="PROSITE" id="PS00028">
    <property type="entry name" value="ZINC_FINGER_C2H2_1"/>
    <property type="match status" value="2"/>
</dbReference>
<comment type="subcellular location">
    <subcellularLocation>
        <location evidence="1">Nucleus</location>
    </subcellularLocation>
</comment>
<dbReference type="FunFam" id="3.30.160.60:FF:000446">
    <property type="entry name" value="Zinc finger protein"/>
    <property type="match status" value="1"/>
</dbReference>
<dbReference type="AlphaFoldDB" id="A0A1B0GNQ5"/>
<proteinExistence type="predicted"/>
<dbReference type="InterPro" id="IPR036236">
    <property type="entry name" value="Znf_C2H2_sf"/>
</dbReference>
<dbReference type="GO" id="GO:0000981">
    <property type="term" value="F:DNA-binding transcription factor activity, RNA polymerase II-specific"/>
    <property type="evidence" value="ECO:0007669"/>
    <property type="project" value="TreeGrafter"/>
</dbReference>
<dbReference type="GO" id="GO:0008270">
    <property type="term" value="F:zinc ion binding"/>
    <property type="evidence" value="ECO:0007669"/>
    <property type="project" value="UniProtKB-UniRule"/>
</dbReference>
<organism evidence="8 9">
    <name type="scientific">Phlebotomus papatasi</name>
    <name type="common">Sandfly</name>
    <dbReference type="NCBI Taxonomy" id="29031"/>
    <lineage>
        <taxon>Eukaryota</taxon>
        <taxon>Metazoa</taxon>
        <taxon>Ecdysozoa</taxon>
        <taxon>Arthropoda</taxon>
        <taxon>Hexapoda</taxon>
        <taxon>Insecta</taxon>
        <taxon>Pterygota</taxon>
        <taxon>Neoptera</taxon>
        <taxon>Endopterygota</taxon>
        <taxon>Diptera</taxon>
        <taxon>Nematocera</taxon>
        <taxon>Psychodoidea</taxon>
        <taxon>Psychodidae</taxon>
        <taxon>Phlebotomus</taxon>
        <taxon>Phlebotomus</taxon>
    </lineage>
</organism>
<evidence type="ECO:0000256" key="7">
    <source>
        <dbReference type="SAM" id="MobiDB-lite"/>
    </source>
</evidence>
<keyword evidence="5" id="KW-0862">Zinc</keyword>
<dbReference type="InterPro" id="IPR013087">
    <property type="entry name" value="Znf_C2H2_type"/>
</dbReference>
<keyword evidence="2" id="KW-0479">Metal-binding</keyword>
<evidence type="ECO:0000313" key="8">
    <source>
        <dbReference type="EnsemblMetazoa" id="PPAI005037-PA"/>
    </source>
</evidence>
<dbReference type="SUPFAM" id="SSF57716">
    <property type="entry name" value="Glucocorticoid receptor-like (DNA-binding domain)"/>
    <property type="match status" value="1"/>
</dbReference>
<dbReference type="PANTHER" id="PTHR24394:SF44">
    <property type="entry name" value="ZINC FINGER PROTEIN 271-LIKE"/>
    <property type="match status" value="1"/>
</dbReference>
<dbReference type="EnsemblMetazoa" id="PPAI005037-RA">
    <property type="protein sequence ID" value="PPAI005037-PA"/>
    <property type="gene ID" value="PPAI005037"/>
</dbReference>
<keyword evidence="3" id="KW-0677">Repeat</keyword>
<keyword evidence="6" id="KW-0539">Nucleus</keyword>
<dbReference type="Pfam" id="PF07776">
    <property type="entry name" value="zf-AD"/>
    <property type="match status" value="1"/>
</dbReference>
<accession>A0A1B0GNQ5</accession>
<dbReference type="Gene3D" id="3.30.160.60">
    <property type="entry name" value="Classic Zinc Finger"/>
    <property type="match status" value="3"/>
</dbReference>
<evidence type="ECO:0000256" key="3">
    <source>
        <dbReference type="ARBA" id="ARBA00022737"/>
    </source>
</evidence>
<dbReference type="Gene3D" id="3.40.1800.20">
    <property type="match status" value="1"/>
</dbReference>
<dbReference type="SMART" id="SM00355">
    <property type="entry name" value="ZnF_C2H2"/>
    <property type="match status" value="4"/>
</dbReference>
<evidence type="ECO:0000256" key="4">
    <source>
        <dbReference type="ARBA" id="ARBA00022771"/>
    </source>
</evidence>
<sequence>MSGNQAYCRLCLRSDGFIVGIFEDKNEKIDQLIEEYTTVVIRENEGVFPATICIGCLRYIESFRSFRGQCVKNDELLRKGMFEQPIKAEFEDFPDVAPDITLTTESPVPDESVEVNLGEGVKEEDADEESEEGDFGEDFALEAYEVKPKKKRKPYKKRMKKVKLEEEEEPEGEEKKKKKQQNRTLKVCYICGKTTTNQTLHLIRHSDLTPYKCDYPDCTKAYKTYLGLRYHKYTHTDYRPHVCEICGRGFARRSKMVVHMLIDDNLRYNLIAHRRTHTDDRKEKCLECGKCFLTRHELGKHARIHRNDEHPYKCSICTYSTLYKASLNSHMGKTGHRDLELAQLEICRLHKNHDSEENCA</sequence>
<dbReference type="EMBL" id="AJVK01029684">
    <property type="status" value="NOT_ANNOTATED_CDS"/>
    <property type="molecule type" value="Genomic_DNA"/>
</dbReference>
<keyword evidence="9" id="KW-1185">Reference proteome</keyword>
<dbReference type="PROSITE" id="PS51915">
    <property type="entry name" value="ZAD"/>
    <property type="match status" value="1"/>
</dbReference>
<dbReference type="SMART" id="SM00868">
    <property type="entry name" value="zf-AD"/>
    <property type="match status" value="1"/>
</dbReference>
<evidence type="ECO:0000256" key="2">
    <source>
        <dbReference type="ARBA" id="ARBA00022723"/>
    </source>
</evidence>
<reference evidence="8" key="1">
    <citation type="submission" date="2022-08" db="UniProtKB">
        <authorList>
            <consortium name="EnsemblMetazoa"/>
        </authorList>
    </citation>
    <scope>IDENTIFICATION</scope>
    <source>
        <strain evidence="8">Israel</strain>
    </source>
</reference>
<evidence type="ECO:0000256" key="6">
    <source>
        <dbReference type="ARBA" id="ARBA00023242"/>
    </source>
</evidence>
<evidence type="ECO:0000313" key="9">
    <source>
        <dbReference type="Proteomes" id="UP000092462"/>
    </source>
</evidence>
<keyword evidence="4" id="KW-0863">Zinc-finger</keyword>
<dbReference type="Pfam" id="PF00096">
    <property type="entry name" value="zf-C2H2"/>
    <property type="match status" value="1"/>
</dbReference>
<dbReference type="SUPFAM" id="SSF57667">
    <property type="entry name" value="beta-beta-alpha zinc fingers"/>
    <property type="match status" value="2"/>
</dbReference>
<dbReference type="Proteomes" id="UP000092462">
    <property type="component" value="Unassembled WGS sequence"/>
</dbReference>
<dbReference type="PROSITE" id="PS50157">
    <property type="entry name" value="ZINC_FINGER_C2H2_2"/>
    <property type="match status" value="3"/>
</dbReference>
<dbReference type="InterPro" id="IPR012934">
    <property type="entry name" value="Znf_AD"/>
</dbReference>
<evidence type="ECO:0000256" key="5">
    <source>
        <dbReference type="ARBA" id="ARBA00022833"/>
    </source>
</evidence>
<protein>
    <submittedName>
        <fullName evidence="8">Uncharacterized protein</fullName>
    </submittedName>
</protein>
<evidence type="ECO:0000256" key="1">
    <source>
        <dbReference type="ARBA" id="ARBA00004123"/>
    </source>
</evidence>
<feature type="region of interest" description="Disordered" evidence="7">
    <location>
        <begin position="157"/>
        <end position="178"/>
    </location>
</feature>
<dbReference type="PANTHER" id="PTHR24394">
    <property type="entry name" value="ZINC FINGER PROTEIN"/>
    <property type="match status" value="1"/>
</dbReference>
<name>A0A1B0GNQ5_PHLPP</name>
<dbReference type="GO" id="GO:0005634">
    <property type="term" value="C:nucleus"/>
    <property type="evidence" value="ECO:0007669"/>
    <property type="project" value="UniProtKB-SubCell"/>
</dbReference>
<dbReference type="VEuPathDB" id="VectorBase:PPAPM1_001387"/>